<dbReference type="InterPro" id="IPR000182">
    <property type="entry name" value="GNAT_dom"/>
</dbReference>
<dbReference type="EMBL" id="AP019309">
    <property type="protein sequence ID" value="BBH25488.1"/>
    <property type="molecule type" value="Genomic_DNA"/>
</dbReference>
<dbReference type="CDD" id="cd04301">
    <property type="entry name" value="NAT_SF"/>
    <property type="match status" value="1"/>
</dbReference>
<reference evidence="2 3" key="1">
    <citation type="submission" date="2018-11" db="EMBL/GenBank/DDBJ databases">
        <title>Novel Erysipelotrichaceae bacterium isolated from small intestine of a swine.</title>
        <authorList>
            <person name="Kim J.S."/>
            <person name="Choe H."/>
            <person name="Lee Y.R."/>
            <person name="Kim K.M."/>
            <person name="Park D.S."/>
        </authorList>
    </citation>
    <scope>NUCLEOTIDE SEQUENCE [LARGE SCALE GENOMIC DNA]</scope>
    <source>
        <strain evidence="2 3">SG0102</strain>
    </source>
</reference>
<gene>
    <name evidence="2" type="primary">ElaA</name>
    <name evidence="2" type="ORF">SG0102_04220</name>
</gene>
<dbReference type="GO" id="GO:0016747">
    <property type="term" value="F:acyltransferase activity, transferring groups other than amino-acyl groups"/>
    <property type="evidence" value="ECO:0007669"/>
    <property type="project" value="InterPro"/>
</dbReference>
<dbReference type="KEGG" id="ebm:SG0102_04220"/>
<sequence length="136" mass="15973">MDHQIYDYLHPDARFIRKMVFMKEQGFQNEFDDIDEKAKHIVIYSQNNPVATCRFYEKDGKYYIGRICVLIEYRGAHLGSQLLDYAIEALKEETDEVYLSAQVRAQAFYENNGFSAFGEPYDDEGVPHIQMKKAIR</sequence>
<proteinExistence type="predicted"/>
<keyword evidence="3" id="KW-1185">Reference proteome</keyword>
<organism evidence="2 3">
    <name type="scientific">Intestinibaculum porci</name>
    <dbReference type="NCBI Taxonomy" id="2487118"/>
    <lineage>
        <taxon>Bacteria</taxon>
        <taxon>Bacillati</taxon>
        <taxon>Bacillota</taxon>
        <taxon>Erysipelotrichia</taxon>
        <taxon>Erysipelotrichales</taxon>
        <taxon>Erysipelotrichaceae</taxon>
        <taxon>Intestinibaculum</taxon>
    </lineage>
</organism>
<evidence type="ECO:0000313" key="2">
    <source>
        <dbReference type="EMBL" id="BBH25488.1"/>
    </source>
</evidence>
<dbReference type="FunCoup" id="A0A3G9JMP9">
    <property type="interactions" value="175"/>
</dbReference>
<dbReference type="Pfam" id="PF13673">
    <property type="entry name" value="Acetyltransf_10"/>
    <property type="match status" value="1"/>
</dbReference>
<dbReference type="RefSeq" id="WP_125118431.1">
    <property type="nucleotide sequence ID" value="NZ_AP019309.1"/>
</dbReference>
<protein>
    <submittedName>
        <fullName evidence="2">Acetyltransferase</fullName>
    </submittedName>
</protein>
<dbReference type="PROSITE" id="PS51186">
    <property type="entry name" value="GNAT"/>
    <property type="match status" value="1"/>
</dbReference>
<keyword evidence="2" id="KW-0808">Transferase</keyword>
<accession>A0A3G9JMP9</accession>
<evidence type="ECO:0000259" key="1">
    <source>
        <dbReference type="PROSITE" id="PS51186"/>
    </source>
</evidence>
<name>A0A3G9JMP9_9FIRM</name>
<dbReference type="SUPFAM" id="SSF55729">
    <property type="entry name" value="Acyl-CoA N-acyltransferases (Nat)"/>
    <property type="match status" value="1"/>
</dbReference>
<dbReference type="InParanoid" id="A0A3G9JMP9"/>
<dbReference type="Proteomes" id="UP000268059">
    <property type="component" value="Chromosome"/>
</dbReference>
<dbReference type="OrthoDB" id="9796171at2"/>
<dbReference type="InterPro" id="IPR016181">
    <property type="entry name" value="Acyl_CoA_acyltransferase"/>
</dbReference>
<dbReference type="AlphaFoldDB" id="A0A3G9JMP9"/>
<dbReference type="Gene3D" id="3.40.630.30">
    <property type="match status" value="1"/>
</dbReference>
<feature type="domain" description="N-acetyltransferase" evidence="1">
    <location>
        <begin position="1"/>
        <end position="136"/>
    </location>
</feature>
<evidence type="ECO:0000313" key="3">
    <source>
        <dbReference type="Proteomes" id="UP000268059"/>
    </source>
</evidence>